<dbReference type="AlphaFoldDB" id="X0UNM8"/>
<name>X0UNM8_9ZZZZ</name>
<reference evidence="1" key="1">
    <citation type="journal article" date="2014" name="Front. Microbiol.">
        <title>High frequency of phylogenetically diverse reductive dehalogenase-homologous genes in deep subseafloor sedimentary metagenomes.</title>
        <authorList>
            <person name="Kawai M."/>
            <person name="Futagami T."/>
            <person name="Toyoda A."/>
            <person name="Takaki Y."/>
            <person name="Nishi S."/>
            <person name="Hori S."/>
            <person name="Arai W."/>
            <person name="Tsubouchi T."/>
            <person name="Morono Y."/>
            <person name="Uchiyama I."/>
            <person name="Ito T."/>
            <person name="Fujiyama A."/>
            <person name="Inagaki F."/>
            <person name="Takami H."/>
        </authorList>
    </citation>
    <scope>NUCLEOTIDE SEQUENCE</scope>
    <source>
        <strain evidence="1">Expedition CK06-06</strain>
    </source>
</reference>
<organism evidence="1">
    <name type="scientific">marine sediment metagenome</name>
    <dbReference type="NCBI Taxonomy" id="412755"/>
    <lineage>
        <taxon>unclassified sequences</taxon>
        <taxon>metagenomes</taxon>
        <taxon>ecological metagenomes</taxon>
    </lineage>
</organism>
<accession>X0UNM8</accession>
<gene>
    <name evidence="1" type="ORF">S01H1_40607</name>
</gene>
<proteinExistence type="predicted"/>
<evidence type="ECO:0000313" key="1">
    <source>
        <dbReference type="EMBL" id="GAG07384.1"/>
    </source>
</evidence>
<protein>
    <submittedName>
        <fullName evidence="1">Uncharacterized protein</fullName>
    </submittedName>
</protein>
<comment type="caution">
    <text evidence="1">The sequence shown here is derived from an EMBL/GenBank/DDBJ whole genome shotgun (WGS) entry which is preliminary data.</text>
</comment>
<dbReference type="EMBL" id="BARS01025721">
    <property type="protein sequence ID" value="GAG07384.1"/>
    <property type="molecule type" value="Genomic_DNA"/>
</dbReference>
<sequence length="42" mass="4721">MKKTHILIIAALLLEMLVLVAYPACTPPADDRPTMMYFRSAN</sequence>